<evidence type="ECO:0000256" key="1">
    <source>
        <dbReference type="SAM" id="MobiDB-lite"/>
    </source>
</evidence>
<organism evidence="2 3">
    <name type="scientific">Streptomyces mirabilis</name>
    <dbReference type="NCBI Taxonomy" id="68239"/>
    <lineage>
        <taxon>Bacteria</taxon>
        <taxon>Bacillati</taxon>
        <taxon>Actinomycetota</taxon>
        <taxon>Actinomycetes</taxon>
        <taxon>Kitasatosporales</taxon>
        <taxon>Streptomycetaceae</taxon>
        <taxon>Streptomyces</taxon>
    </lineage>
</organism>
<sequence length="75" mass="7696">MAAVFIVVITALIVLATTAVLVGRGPVRGGGRGGGRPNHRFGPPYDPALTHDDDTDAAGRDPASAEAVRLPPDDH</sequence>
<gene>
    <name evidence="2" type="ORF">PU648_46005</name>
</gene>
<proteinExistence type="predicted"/>
<evidence type="ECO:0000313" key="2">
    <source>
        <dbReference type="EMBL" id="MDU8999590.1"/>
    </source>
</evidence>
<dbReference type="EMBL" id="JARAKF010000001">
    <property type="protein sequence ID" value="MDU8999590.1"/>
    <property type="molecule type" value="Genomic_DNA"/>
</dbReference>
<reference evidence="2 3" key="1">
    <citation type="submission" date="2023-02" db="EMBL/GenBank/DDBJ databases">
        <authorList>
            <person name="Maleckis M."/>
        </authorList>
    </citation>
    <scope>NUCLEOTIDE SEQUENCE [LARGE SCALE GENOMIC DNA]</scope>
    <source>
        <strain evidence="2 3">P8-A2</strain>
    </source>
</reference>
<evidence type="ECO:0000313" key="3">
    <source>
        <dbReference type="Proteomes" id="UP001257627"/>
    </source>
</evidence>
<dbReference type="Proteomes" id="UP001257627">
    <property type="component" value="Unassembled WGS sequence"/>
</dbReference>
<comment type="caution">
    <text evidence="2">The sequence shown here is derived from an EMBL/GenBank/DDBJ whole genome shotgun (WGS) entry which is preliminary data.</text>
</comment>
<feature type="region of interest" description="Disordered" evidence="1">
    <location>
        <begin position="24"/>
        <end position="75"/>
    </location>
</feature>
<keyword evidence="3" id="KW-1185">Reference proteome</keyword>
<evidence type="ECO:0008006" key="4">
    <source>
        <dbReference type="Google" id="ProtNLM"/>
    </source>
</evidence>
<protein>
    <recommendedName>
        <fullName evidence="4">Secreted protein</fullName>
    </recommendedName>
</protein>
<accession>A0ABU3V0T1</accession>
<feature type="compositionally biased region" description="Gly residues" evidence="1">
    <location>
        <begin position="26"/>
        <end position="36"/>
    </location>
</feature>
<name>A0ABU3V0T1_9ACTN</name>
<dbReference type="RefSeq" id="WP_054229941.1">
    <property type="nucleotide sequence ID" value="NZ_CP108477.1"/>
</dbReference>